<evidence type="ECO:0000256" key="1">
    <source>
        <dbReference type="ARBA" id="ARBA00009902"/>
    </source>
</evidence>
<evidence type="ECO:0000313" key="8">
    <source>
        <dbReference type="Proteomes" id="UP000006241"/>
    </source>
</evidence>
<dbReference type="CDD" id="cd18622">
    <property type="entry name" value="GH32_Inu-like"/>
    <property type="match status" value="1"/>
</dbReference>
<evidence type="ECO:0000256" key="3">
    <source>
        <dbReference type="ARBA" id="ARBA00023295"/>
    </source>
</evidence>
<evidence type="ECO:0000256" key="4">
    <source>
        <dbReference type="RuleBase" id="RU362110"/>
    </source>
</evidence>
<dbReference type="InterPro" id="IPR013189">
    <property type="entry name" value="Glyco_hydro_32_C"/>
</dbReference>
<dbReference type="InterPro" id="IPR023296">
    <property type="entry name" value="Glyco_hydro_beta-prop_sf"/>
</dbReference>
<accession>C2FUK5</accession>
<dbReference type="PROSITE" id="PS00609">
    <property type="entry name" value="GLYCOSYL_HYDROL_F32"/>
    <property type="match status" value="1"/>
</dbReference>
<evidence type="ECO:0000313" key="7">
    <source>
        <dbReference type="EMBL" id="EEI93402.1"/>
    </source>
</evidence>
<evidence type="ECO:0000256" key="2">
    <source>
        <dbReference type="ARBA" id="ARBA00022801"/>
    </source>
</evidence>
<dbReference type="GO" id="GO:0005737">
    <property type="term" value="C:cytoplasm"/>
    <property type="evidence" value="ECO:0007669"/>
    <property type="project" value="TreeGrafter"/>
</dbReference>
<dbReference type="PROSITE" id="PS51257">
    <property type="entry name" value="PROKAR_LIPOPROTEIN"/>
    <property type="match status" value="1"/>
</dbReference>
<sequence>MKKNKYIGVLLLMIIFSSCKTLLKTGKNNPEKYRPAYHFSPKKGWMNDPNGMIYLDGTYHLFYQHNPDTIVWGPMHWGHATSTDLMQWEEQPIALFPDSLGTIFSGSVVLDKNNTAGFGKDALVAIFTHHNHYIEEEKTGLHQYQSIAYSLDQGKSWTKYTGNPVLPNPGIWDFRDPKVMWHAGSGQWIMTLATKQSITFYGSKNLKEWKRLSEFGNDTGANGGVWECPDLLCLPTPEGDKWVLLVSINPGGPNTGSATQYFVGDFDGTTFTTNQKDIRWMDYGPDNYAGVTFSNTGNRHILIGWMSNWAYANMVPASTWRSGMTIPRILSLQKVSEKWFLVSSPITKELMNEDVQQIGDMHVQNNTQDWSNYIKKTDGAFELSFTLDKVTTFDLVLSNNTGDELLLGFDKSTDQFFVDRSKAGNANFYPAFITRTVVPRISDTGMINYRLLVDRNSVEVFADGGLSNLSSIFFIERPFHVLKFRSPTNVNVRDLSIKVIK</sequence>
<comment type="similarity">
    <text evidence="1 4">Belongs to the glycosyl hydrolase 32 family.</text>
</comment>
<dbReference type="InterPro" id="IPR013320">
    <property type="entry name" value="ConA-like_dom_sf"/>
</dbReference>
<evidence type="ECO:0000259" key="6">
    <source>
        <dbReference type="Pfam" id="PF08244"/>
    </source>
</evidence>
<gene>
    <name evidence="7" type="ORF">HMPREF0765_1011</name>
</gene>
<feature type="domain" description="Glycosyl hydrolase family 32 C-terminal" evidence="6">
    <location>
        <begin position="367"/>
        <end position="496"/>
    </location>
</feature>
<dbReference type="RefSeq" id="WP_003006211.1">
    <property type="nucleotide sequence ID" value="NZ_GG668631.1"/>
</dbReference>
<dbReference type="SUPFAM" id="SSF49899">
    <property type="entry name" value="Concanavalin A-like lectins/glucanases"/>
    <property type="match status" value="1"/>
</dbReference>
<dbReference type="Pfam" id="PF00251">
    <property type="entry name" value="Glyco_hydro_32N"/>
    <property type="match status" value="1"/>
</dbReference>
<protein>
    <submittedName>
        <fullName evidence="7">Glycosyl hydrolase family 32</fullName>
        <ecNumber evidence="7">3.2.1.-</ecNumber>
    </submittedName>
</protein>
<name>C2FUK5_SPHSI</name>
<organism evidence="7 8">
    <name type="scientific">Sphingobacterium spiritivorum ATCC 33300</name>
    <dbReference type="NCBI Taxonomy" id="525372"/>
    <lineage>
        <taxon>Bacteria</taxon>
        <taxon>Pseudomonadati</taxon>
        <taxon>Bacteroidota</taxon>
        <taxon>Sphingobacteriia</taxon>
        <taxon>Sphingobacteriales</taxon>
        <taxon>Sphingobacteriaceae</taxon>
        <taxon>Sphingobacterium</taxon>
    </lineage>
</organism>
<dbReference type="PANTHER" id="PTHR42800:SF1">
    <property type="entry name" value="EXOINULINASE INUD (AFU_ORTHOLOGUE AFUA_5G00480)"/>
    <property type="match status" value="1"/>
</dbReference>
<dbReference type="Proteomes" id="UP000006241">
    <property type="component" value="Unassembled WGS sequence"/>
</dbReference>
<dbReference type="PANTHER" id="PTHR42800">
    <property type="entry name" value="EXOINULINASE INUD (AFU_ORTHOLOGUE AFUA_5G00480)"/>
    <property type="match status" value="1"/>
</dbReference>
<dbReference type="InterPro" id="IPR013148">
    <property type="entry name" value="Glyco_hydro_32_N"/>
</dbReference>
<dbReference type="SUPFAM" id="SSF75005">
    <property type="entry name" value="Arabinanase/levansucrase/invertase"/>
    <property type="match status" value="1"/>
</dbReference>
<feature type="domain" description="Glycosyl hydrolase family 32 N-terminal" evidence="5">
    <location>
        <begin position="38"/>
        <end position="336"/>
    </location>
</feature>
<dbReference type="InterPro" id="IPR001362">
    <property type="entry name" value="Glyco_hydro_32"/>
</dbReference>
<reference evidence="7 8" key="1">
    <citation type="submission" date="2009-01" db="EMBL/GenBank/DDBJ databases">
        <authorList>
            <person name="Qin X."/>
            <person name="Bachman B."/>
            <person name="Battles P."/>
            <person name="Bell A."/>
            <person name="Bess C."/>
            <person name="Bickham C."/>
            <person name="Chaboub L."/>
            <person name="Chen D."/>
            <person name="Coyle M."/>
            <person name="Deiros D.R."/>
            <person name="Dinh H."/>
            <person name="Forbes L."/>
            <person name="Fowler G."/>
            <person name="Francisco L."/>
            <person name="Fu Q."/>
            <person name="Gubbala S."/>
            <person name="Hale W."/>
            <person name="Han Y."/>
            <person name="Hemphill L."/>
            <person name="Highlander S.K."/>
            <person name="Hirani K."/>
            <person name="Hogues M."/>
            <person name="Jackson L."/>
            <person name="Jakkamsetti A."/>
            <person name="Javaid M."/>
            <person name="Jiang H."/>
            <person name="Korchina V."/>
            <person name="Kovar C."/>
            <person name="Lara F."/>
            <person name="Lee S."/>
            <person name="Mata R."/>
            <person name="Mathew T."/>
            <person name="Moen C."/>
            <person name="Morales K."/>
            <person name="Munidasa M."/>
            <person name="Nazareth L."/>
            <person name="Ngo R."/>
            <person name="Nguyen L."/>
            <person name="Okwuonu G."/>
            <person name="Ongeri F."/>
            <person name="Patil S."/>
            <person name="Petrosino J."/>
            <person name="Pham C."/>
            <person name="Pham P."/>
            <person name="Pu L.-L."/>
            <person name="Puazo M."/>
            <person name="Raj R."/>
            <person name="Reid J."/>
            <person name="Rouhana J."/>
            <person name="Saada N."/>
            <person name="Shang Y."/>
            <person name="Simmons D."/>
            <person name="Thornton R."/>
            <person name="Warren J."/>
            <person name="Weissenberger G."/>
            <person name="Zhang J."/>
            <person name="Zhang L."/>
            <person name="Zhou C."/>
            <person name="Zhu D."/>
            <person name="Muzny D."/>
            <person name="Worley K."/>
            <person name="Gibbs R."/>
        </authorList>
    </citation>
    <scope>NUCLEOTIDE SEQUENCE [LARGE SCALE GENOMIC DNA]</scope>
    <source>
        <strain evidence="7 8">ATCC 33300</strain>
    </source>
</reference>
<dbReference type="Gene3D" id="2.115.10.20">
    <property type="entry name" value="Glycosyl hydrolase domain, family 43"/>
    <property type="match status" value="1"/>
</dbReference>
<keyword evidence="3 4" id="KW-0326">Glycosidase</keyword>
<keyword evidence="2 4" id="KW-0378">Hydrolase</keyword>
<dbReference type="Gene3D" id="2.60.120.560">
    <property type="entry name" value="Exo-inulinase, domain 1"/>
    <property type="match status" value="1"/>
</dbReference>
<proteinExistence type="inferred from homology"/>
<dbReference type="Pfam" id="PF08244">
    <property type="entry name" value="Glyco_hydro_32C"/>
    <property type="match status" value="1"/>
</dbReference>
<dbReference type="EMBL" id="ACHB01000024">
    <property type="protein sequence ID" value="EEI93402.1"/>
    <property type="molecule type" value="Genomic_DNA"/>
</dbReference>
<dbReference type="HOGENOM" id="CLU_001528_3_1_10"/>
<dbReference type="AlphaFoldDB" id="C2FUK5"/>
<dbReference type="SMART" id="SM00640">
    <property type="entry name" value="Glyco_32"/>
    <property type="match status" value="1"/>
</dbReference>
<dbReference type="GO" id="GO:0004575">
    <property type="term" value="F:sucrose alpha-glucosidase activity"/>
    <property type="evidence" value="ECO:0007669"/>
    <property type="project" value="TreeGrafter"/>
</dbReference>
<dbReference type="InterPro" id="IPR018053">
    <property type="entry name" value="Glyco_hydro_32_AS"/>
</dbReference>
<dbReference type="EC" id="3.2.1.-" evidence="7"/>
<dbReference type="GO" id="GO:0005987">
    <property type="term" value="P:sucrose catabolic process"/>
    <property type="evidence" value="ECO:0007669"/>
    <property type="project" value="TreeGrafter"/>
</dbReference>
<comment type="caution">
    <text evidence="7">The sequence shown here is derived from an EMBL/GenBank/DDBJ whole genome shotgun (WGS) entry which is preliminary data.</text>
</comment>
<evidence type="ECO:0000259" key="5">
    <source>
        <dbReference type="Pfam" id="PF00251"/>
    </source>
</evidence>